<dbReference type="RefSeq" id="WP_344930234.1">
    <property type="nucleotide sequence ID" value="NZ_BAAAYK010000038.1"/>
</dbReference>
<comment type="caution">
    <text evidence="2">The sequence shown here is derived from an EMBL/GenBank/DDBJ whole genome shotgun (WGS) entry which is preliminary data.</text>
</comment>
<feature type="transmembrane region" description="Helical" evidence="1">
    <location>
        <begin position="520"/>
        <end position="539"/>
    </location>
</feature>
<keyword evidence="3" id="KW-1185">Reference proteome</keyword>
<feature type="transmembrane region" description="Helical" evidence="1">
    <location>
        <begin position="368"/>
        <end position="392"/>
    </location>
</feature>
<dbReference type="Proteomes" id="UP001500483">
    <property type="component" value="Unassembled WGS sequence"/>
</dbReference>
<feature type="transmembrane region" description="Helical" evidence="1">
    <location>
        <begin position="429"/>
        <end position="449"/>
    </location>
</feature>
<accession>A0ABP6RY16</accession>
<feature type="transmembrane region" description="Helical" evidence="1">
    <location>
        <begin position="52"/>
        <end position="70"/>
    </location>
</feature>
<feature type="transmembrane region" description="Helical" evidence="1">
    <location>
        <begin position="399"/>
        <end position="417"/>
    </location>
</feature>
<sequence>MSRPTAPDPAGPPTGLTAAIALSALGALLTAFAPLLGLVAPDMPAAFTSWPWLLVPALVPAVLAAVFRGSRPALAAAVLLGPAVLAPGRLVQDAQLLVDAGLAARPELLLPDTLDPLGAAPGTWVLLAGHLLALAAGVLALIAGRGLFDHADGASDAFGSFGEDAFAGSSVAEAAADGGSGRGRAGARRQGLLALVLCATAIAAVGLLMGPFTSEDPYLLAKPAVEAPVAVAIGSLLLAIAVPAAAGFMAGSADRDLVRGGLLGLAAGLAAVAVPPLVAVALLPRLHFGWGPALALAAALVLVGLAVEGGRDPARSSGEVRLPALTRLLRAAGALALLAGALAVVGALTPHLRMPSWIDDPSVYPARLLWPGGVLLVLLGAALLVPSIAAAVRPALTAAWAALPLAGAAALDSVLTSTQVAGADAAPGAWASGAAMVFALLAAITAALAGGVEREEVDLAEPDWQPERGADVDLAERSWRPVVAVPAALAALLGLAAVLLPVLSAPDYTAPGVFTRFGTASWGLIGAGVAVLVATVLAVRSRPARAAALLVGAALVMVVRALEFPLTAGRAADATPGPGLWCAVAAAVVLLITALLAGRSAER</sequence>
<feature type="transmembrane region" description="Helical" evidence="1">
    <location>
        <begin position="578"/>
        <end position="597"/>
    </location>
</feature>
<keyword evidence="1" id="KW-0472">Membrane</keyword>
<evidence type="ECO:0008006" key="4">
    <source>
        <dbReference type="Google" id="ProtNLM"/>
    </source>
</evidence>
<feature type="transmembrane region" description="Helical" evidence="1">
    <location>
        <begin position="482"/>
        <end position="500"/>
    </location>
</feature>
<feature type="transmembrane region" description="Helical" evidence="1">
    <location>
        <begin position="328"/>
        <end position="348"/>
    </location>
</feature>
<keyword evidence="1" id="KW-1133">Transmembrane helix</keyword>
<feature type="transmembrane region" description="Helical" evidence="1">
    <location>
        <begin position="262"/>
        <end position="283"/>
    </location>
</feature>
<feature type="transmembrane region" description="Helical" evidence="1">
    <location>
        <begin position="20"/>
        <end position="40"/>
    </location>
</feature>
<reference evidence="3" key="1">
    <citation type="journal article" date="2019" name="Int. J. Syst. Evol. Microbiol.">
        <title>The Global Catalogue of Microorganisms (GCM) 10K type strain sequencing project: providing services to taxonomists for standard genome sequencing and annotation.</title>
        <authorList>
            <consortium name="The Broad Institute Genomics Platform"/>
            <consortium name="The Broad Institute Genome Sequencing Center for Infectious Disease"/>
            <person name="Wu L."/>
            <person name="Ma J."/>
        </authorList>
    </citation>
    <scope>NUCLEOTIDE SEQUENCE [LARGE SCALE GENOMIC DNA]</scope>
    <source>
        <strain evidence="3">JCM 9687</strain>
    </source>
</reference>
<feature type="transmembrane region" description="Helical" evidence="1">
    <location>
        <begin position="289"/>
        <end position="307"/>
    </location>
</feature>
<feature type="transmembrane region" description="Helical" evidence="1">
    <location>
        <begin position="546"/>
        <end position="566"/>
    </location>
</feature>
<evidence type="ECO:0000313" key="3">
    <source>
        <dbReference type="Proteomes" id="UP001500483"/>
    </source>
</evidence>
<feature type="transmembrane region" description="Helical" evidence="1">
    <location>
        <begin position="192"/>
        <end position="209"/>
    </location>
</feature>
<feature type="transmembrane region" description="Helical" evidence="1">
    <location>
        <begin position="124"/>
        <end position="143"/>
    </location>
</feature>
<protein>
    <recommendedName>
        <fullName evidence="4">MYXO-CTERM domain-containing protein</fullName>
    </recommendedName>
</protein>
<evidence type="ECO:0000256" key="1">
    <source>
        <dbReference type="SAM" id="Phobius"/>
    </source>
</evidence>
<organism evidence="2 3">
    <name type="scientific">Saccharopolyspora gregorii</name>
    <dbReference type="NCBI Taxonomy" id="33914"/>
    <lineage>
        <taxon>Bacteria</taxon>
        <taxon>Bacillati</taxon>
        <taxon>Actinomycetota</taxon>
        <taxon>Actinomycetes</taxon>
        <taxon>Pseudonocardiales</taxon>
        <taxon>Pseudonocardiaceae</taxon>
        <taxon>Saccharopolyspora</taxon>
    </lineage>
</organism>
<proteinExistence type="predicted"/>
<gene>
    <name evidence="2" type="ORF">GCM10020366_53750</name>
</gene>
<evidence type="ECO:0000313" key="2">
    <source>
        <dbReference type="EMBL" id="GAA3363111.1"/>
    </source>
</evidence>
<dbReference type="EMBL" id="BAAAYK010000038">
    <property type="protein sequence ID" value="GAA3363111.1"/>
    <property type="molecule type" value="Genomic_DNA"/>
</dbReference>
<name>A0ABP6RY16_9PSEU</name>
<keyword evidence="1" id="KW-0812">Transmembrane</keyword>
<feature type="transmembrane region" description="Helical" evidence="1">
    <location>
        <begin position="229"/>
        <end position="250"/>
    </location>
</feature>